<accession>A0ABS9YM16</accession>
<gene>
    <name evidence="5" type="ORF">MQP27_45095</name>
</gene>
<reference evidence="5" key="1">
    <citation type="submission" date="2022-03" db="EMBL/GenBank/DDBJ databases">
        <title>Streptomyces 7R015 and 7R016 isolated from Barleria lupulina in Thailand.</title>
        <authorList>
            <person name="Kanchanasin P."/>
            <person name="Phongsopitanun W."/>
            <person name="Tanasupawat S."/>
        </authorList>
    </citation>
    <scope>NUCLEOTIDE SEQUENCE</scope>
    <source>
        <strain evidence="5">7R015</strain>
    </source>
</reference>
<dbReference type="PANTHER" id="PTHR43464:SF19">
    <property type="entry name" value="UBIQUINONE BIOSYNTHESIS O-METHYLTRANSFERASE, MITOCHONDRIAL"/>
    <property type="match status" value="1"/>
</dbReference>
<keyword evidence="3" id="KW-0949">S-adenosyl-L-methionine</keyword>
<evidence type="ECO:0000256" key="2">
    <source>
        <dbReference type="ARBA" id="ARBA00022679"/>
    </source>
</evidence>
<dbReference type="InterPro" id="IPR041698">
    <property type="entry name" value="Methyltransf_25"/>
</dbReference>
<dbReference type="SUPFAM" id="SSF53335">
    <property type="entry name" value="S-adenosyl-L-methionine-dependent methyltransferases"/>
    <property type="match status" value="1"/>
</dbReference>
<keyword evidence="2" id="KW-0808">Transferase</keyword>
<evidence type="ECO:0000256" key="3">
    <source>
        <dbReference type="ARBA" id="ARBA00022691"/>
    </source>
</evidence>
<dbReference type="Pfam" id="PF13649">
    <property type="entry name" value="Methyltransf_25"/>
    <property type="match status" value="1"/>
</dbReference>
<proteinExistence type="predicted"/>
<comment type="caution">
    <text evidence="5">The sequence shown here is derived from an EMBL/GenBank/DDBJ whole genome shotgun (WGS) entry which is preliminary data.</text>
</comment>
<dbReference type="RefSeq" id="WP_242776750.1">
    <property type="nucleotide sequence ID" value="NZ_JALDAY010000018.1"/>
</dbReference>
<evidence type="ECO:0000313" key="6">
    <source>
        <dbReference type="Proteomes" id="UP001165269"/>
    </source>
</evidence>
<evidence type="ECO:0000313" key="5">
    <source>
        <dbReference type="EMBL" id="MCI3278269.1"/>
    </source>
</evidence>
<dbReference type="GO" id="GO:0032259">
    <property type="term" value="P:methylation"/>
    <property type="evidence" value="ECO:0007669"/>
    <property type="project" value="UniProtKB-KW"/>
</dbReference>
<dbReference type="EMBL" id="JALDAY010000018">
    <property type="protein sequence ID" value="MCI3278269.1"/>
    <property type="molecule type" value="Genomic_DNA"/>
</dbReference>
<keyword evidence="6" id="KW-1185">Reference proteome</keyword>
<dbReference type="CDD" id="cd02440">
    <property type="entry name" value="AdoMet_MTases"/>
    <property type="match status" value="1"/>
</dbReference>
<evidence type="ECO:0000256" key="1">
    <source>
        <dbReference type="ARBA" id="ARBA00022603"/>
    </source>
</evidence>
<dbReference type="PANTHER" id="PTHR43464">
    <property type="entry name" value="METHYLTRANSFERASE"/>
    <property type="match status" value="1"/>
</dbReference>
<keyword evidence="1 5" id="KW-0489">Methyltransferase</keyword>
<dbReference type="Proteomes" id="UP001165269">
    <property type="component" value="Unassembled WGS sequence"/>
</dbReference>
<feature type="domain" description="Methyltransferase" evidence="4">
    <location>
        <begin position="49"/>
        <end position="145"/>
    </location>
</feature>
<evidence type="ECO:0000259" key="4">
    <source>
        <dbReference type="Pfam" id="PF13649"/>
    </source>
</evidence>
<protein>
    <submittedName>
        <fullName evidence="5">Class I SAM-dependent methyltransferase</fullName>
    </submittedName>
</protein>
<dbReference type="InterPro" id="IPR029063">
    <property type="entry name" value="SAM-dependent_MTases_sf"/>
</dbReference>
<dbReference type="GO" id="GO:0008168">
    <property type="term" value="F:methyltransferase activity"/>
    <property type="evidence" value="ECO:0007669"/>
    <property type="project" value="UniProtKB-KW"/>
</dbReference>
<organism evidence="5 6">
    <name type="scientific">Streptomyces cylindrosporus</name>
    <dbReference type="NCBI Taxonomy" id="2927583"/>
    <lineage>
        <taxon>Bacteria</taxon>
        <taxon>Bacillati</taxon>
        <taxon>Actinomycetota</taxon>
        <taxon>Actinomycetes</taxon>
        <taxon>Kitasatosporales</taxon>
        <taxon>Streptomycetaceae</taxon>
        <taxon>Streptomyces</taxon>
    </lineage>
</organism>
<name>A0ABS9YM16_9ACTN</name>
<dbReference type="Gene3D" id="3.40.50.150">
    <property type="entry name" value="Vaccinia Virus protein VP39"/>
    <property type="match status" value="1"/>
</dbReference>
<sequence>MTDSPREFYDGLAADYHRIFPDWDASMSHQAAVLDGLLTRGLGPGPHRVLDCACGIGTQAIGLARTGHRVVGADLSPVAVTRAAAEAATRGAVLPTVAADMRQLPFRPGSFDAVVCADNALPHLLTVQDVTTALTAMRRVLRADGLLLLSVRDYDEARRTRPAATPPQVSYDSDGRTITFQLWHWHDDGERYDLEHFQLLPGALPGAPEWSVQVRRTTYWALTRAELSEAATAAGFTSPAWHEPPISGFHQPLLTARAG</sequence>